<organism evidence="1 2">
    <name type="scientific">Armillaria gallica</name>
    <name type="common">Bulbous honey fungus</name>
    <name type="synonym">Armillaria bulbosa</name>
    <dbReference type="NCBI Taxonomy" id="47427"/>
    <lineage>
        <taxon>Eukaryota</taxon>
        <taxon>Fungi</taxon>
        <taxon>Dikarya</taxon>
        <taxon>Basidiomycota</taxon>
        <taxon>Agaricomycotina</taxon>
        <taxon>Agaricomycetes</taxon>
        <taxon>Agaricomycetidae</taxon>
        <taxon>Agaricales</taxon>
        <taxon>Marasmiineae</taxon>
        <taxon>Physalacriaceae</taxon>
        <taxon>Armillaria</taxon>
    </lineage>
</organism>
<dbReference type="InParanoid" id="A0A2H3D1F7"/>
<protein>
    <submittedName>
        <fullName evidence="1">Uncharacterized protein</fullName>
    </submittedName>
</protein>
<dbReference type="AlphaFoldDB" id="A0A2H3D1F7"/>
<accession>A0A2H3D1F7</accession>
<evidence type="ECO:0000313" key="1">
    <source>
        <dbReference type="EMBL" id="PBK84618.1"/>
    </source>
</evidence>
<reference evidence="2" key="1">
    <citation type="journal article" date="2017" name="Nat. Ecol. Evol.">
        <title>Genome expansion and lineage-specific genetic innovations in the forest pathogenic fungi Armillaria.</title>
        <authorList>
            <person name="Sipos G."/>
            <person name="Prasanna A.N."/>
            <person name="Walter M.C."/>
            <person name="O'Connor E."/>
            <person name="Balint B."/>
            <person name="Krizsan K."/>
            <person name="Kiss B."/>
            <person name="Hess J."/>
            <person name="Varga T."/>
            <person name="Slot J."/>
            <person name="Riley R."/>
            <person name="Boka B."/>
            <person name="Rigling D."/>
            <person name="Barry K."/>
            <person name="Lee J."/>
            <person name="Mihaltcheva S."/>
            <person name="LaButti K."/>
            <person name="Lipzen A."/>
            <person name="Waldron R."/>
            <person name="Moloney N.M."/>
            <person name="Sperisen C."/>
            <person name="Kredics L."/>
            <person name="Vagvoelgyi C."/>
            <person name="Patrignani A."/>
            <person name="Fitzpatrick D."/>
            <person name="Nagy I."/>
            <person name="Doyle S."/>
            <person name="Anderson J.B."/>
            <person name="Grigoriev I.V."/>
            <person name="Gueldener U."/>
            <person name="Muensterkoetter M."/>
            <person name="Nagy L.G."/>
        </authorList>
    </citation>
    <scope>NUCLEOTIDE SEQUENCE [LARGE SCALE GENOMIC DNA]</scope>
    <source>
        <strain evidence="2">Ar21-2</strain>
    </source>
</reference>
<dbReference type="EMBL" id="KZ293696">
    <property type="protein sequence ID" value="PBK84618.1"/>
    <property type="molecule type" value="Genomic_DNA"/>
</dbReference>
<keyword evidence="2" id="KW-1185">Reference proteome</keyword>
<evidence type="ECO:0000313" key="2">
    <source>
        <dbReference type="Proteomes" id="UP000217790"/>
    </source>
</evidence>
<dbReference type="Proteomes" id="UP000217790">
    <property type="component" value="Unassembled WGS sequence"/>
</dbReference>
<proteinExistence type="predicted"/>
<name>A0A2H3D1F7_ARMGA</name>
<gene>
    <name evidence="1" type="ORF">ARMGADRAFT_598820</name>
</gene>
<sequence>MPWLSSKSSSADLGLQASHILCLNWAQSKPSSCRVLARTRRHDWPNTASTTSIAEGGVSSPLGLLQPWDDNEKEQGWSYNPVVYRCWISMQWLLSRRHDIISCATRMEPDICMSIERIFEGYESYTVEHKMEMKVEGSCESITLLQTL</sequence>